<dbReference type="GO" id="GO:0003700">
    <property type="term" value="F:DNA-binding transcription factor activity"/>
    <property type="evidence" value="ECO:0007669"/>
    <property type="project" value="TreeGrafter"/>
</dbReference>
<evidence type="ECO:0000313" key="12">
    <source>
        <dbReference type="EMBL" id="KAF4326277.1"/>
    </source>
</evidence>
<dbReference type="Gene3D" id="3.40.50.2300">
    <property type="match status" value="2"/>
</dbReference>
<keyword evidence="6 8" id="KW-0472">Membrane</keyword>
<evidence type="ECO:0000259" key="11">
    <source>
        <dbReference type="PROSITE" id="PS51704"/>
    </source>
</evidence>
<evidence type="ECO:0000256" key="8">
    <source>
        <dbReference type="SAM" id="Phobius"/>
    </source>
</evidence>
<evidence type="ECO:0000256" key="4">
    <source>
        <dbReference type="ARBA" id="ARBA00023015"/>
    </source>
</evidence>
<evidence type="ECO:0000256" key="2">
    <source>
        <dbReference type="ARBA" id="ARBA00022692"/>
    </source>
</evidence>
<dbReference type="InterPro" id="IPR010982">
    <property type="entry name" value="Lambda_DNA-bd_dom_sf"/>
</dbReference>
<dbReference type="InterPro" id="IPR000515">
    <property type="entry name" value="MetI-like"/>
</dbReference>
<comment type="subcellular location">
    <subcellularLocation>
        <location evidence="1">Membrane</location>
        <topology evidence="1">Multi-pass membrane protein</topology>
    </subcellularLocation>
</comment>
<dbReference type="GO" id="GO:0055085">
    <property type="term" value="P:transmembrane transport"/>
    <property type="evidence" value="ECO:0007669"/>
    <property type="project" value="InterPro"/>
</dbReference>
<evidence type="ECO:0000313" key="13">
    <source>
        <dbReference type="Proteomes" id="UP000702964"/>
    </source>
</evidence>
<evidence type="ECO:0000259" key="10">
    <source>
        <dbReference type="PROSITE" id="PS50932"/>
    </source>
</evidence>
<dbReference type="Proteomes" id="UP000702964">
    <property type="component" value="Unassembled WGS sequence"/>
</dbReference>
<reference evidence="12" key="2">
    <citation type="submission" date="2020-02" db="EMBL/GenBank/DDBJ databases">
        <authorList>
            <person name="Studholme D.J."/>
        </authorList>
    </citation>
    <scope>NUCLEOTIDE SEQUENCE</scope>
    <source>
        <strain evidence="12">00238/432</strain>
    </source>
</reference>
<dbReference type="Pfam" id="PF13377">
    <property type="entry name" value="Peripla_BP_3"/>
    <property type="match status" value="1"/>
</dbReference>
<dbReference type="PANTHER" id="PTHR30146:SF109">
    <property type="entry name" value="HTH-TYPE TRANSCRIPTIONAL REGULATOR GALS"/>
    <property type="match status" value="1"/>
</dbReference>
<evidence type="ECO:0000256" key="1">
    <source>
        <dbReference type="ARBA" id="ARBA00004141"/>
    </source>
</evidence>
<dbReference type="CDD" id="cd06267">
    <property type="entry name" value="PBP1_LacI_sugar_binding-like"/>
    <property type="match status" value="1"/>
</dbReference>
<dbReference type="PANTHER" id="PTHR30146">
    <property type="entry name" value="LACI-RELATED TRANSCRIPTIONAL REPRESSOR"/>
    <property type="match status" value="1"/>
</dbReference>
<dbReference type="PROSITE" id="PS50928">
    <property type="entry name" value="ABC_TM1"/>
    <property type="match status" value="1"/>
</dbReference>
<gene>
    <name evidence="12" type="ORF">G195_000100</name>
</gene>
<dbReference type="PROSITE" id="PS51704">
    <property type="entry name" value="GP_PDE"/>
    <property type="match status" value="1"/>
</dbReference>
<evidence type="ECO:0008006" key="14">
    <source>
        <dbReference type="Google" id="ProtNLM"/>
    </source>
</evidence>
<dbReference type="InterPro" id="IPR003141">
    <property type="entry name" value="Pol/His_phosphatase_N"/>
</dbReference>
<dbReference type="EMBL" id="AOFI03000001">
    <property type="protein sequence ID" value="KAF4326277.1"/>
    <property type="molecule type" value="Genomic_DNA"/>
</dbReference>
<reference evidence="12" key="1">
    <citation type="journal article" date="2015" name="Genom Data">
        <title>Draft genome sequences of Phytophthora kernoviae and Phytophthora ramorum lineage EU2 from Scotland.</title>
        <authorList>
            <person name="Sambles C."/>
            <person name="Schlenzig A."/>
            <person name="O'Neill P."/>
            <person name="Grant M."/>
            <person name="Studholme D.J."/>
        </authorList>
    </citation>
    <scope>NUCLEOTIDE SEQUENCE</scope>
    <source>
        <strain evidence="12">00238/432</strain>
    </source>
</reference>
<sequence>MKGGAVMELLDLQGYASPEDSKTHIRIPFELDKGCGKLNLRLQYAPKTLENREKALQLLKNSYDLYILPENREFAIENADRHLPLKNLITLSLDDARGYRGACHRHDEVQELFVSERDASPGLMPGHRMKWLACELHTHTLHSDGSQTLEELASGAANLGFDAIALTDHNTMSGLIGKEELERKYGLRIIPGMEWTTFYGHMVTIGLSAFADWRQVDRDRIDEGIESVHQLGGIAGLAHPFRIGSPACTGCFWEYEIGNWSAVDYIEVWSGTFPSIQTNNRRAFDLWTQKLNEGYRIAATSGRDWHAQVETEEPISVTYLGIEDNAVEESGDSASLPIHEETLIQALREGRASVTIGPLLTLKLNAGGSDYPIGSTVSVVEGSEAAELPIQVNLTLDFSVRAGLWSLPKQVCRLKLCSNLGEELSLEVPFSLDGQMMQFEAQLPECTPDVPRRWIRSELWGTVQDDIRSTRDGVPVLAHDDDIALADGSRCSLAELTLKELNASLSVPIPTLQDVLEQIRETGKIMNLDIKTDSALEPVSILVERMGMTEMVFLSGCNYGTAVKAGRYAPHIRRLLNVNMQSFGSLPYDEAMLQACAEGREAGCFGLNVPYQAVRPELMEAVHRNGLDLYVWTVTEADDMRRLAQLGVNSITTRDPAKLIALAGVSKSTASRVISGNGYASPEVRERVLKAVEQLRYKPSAVARAMVAKRTHNIGVIVFRDRLPIVSHTLYGRIIDEILMAAEALGYSIFLKTDREMSLRSTDYMLEQRVDGLILVSRLQKNVIDYVKNFNIPYLMVNGSTEDPDVVHLVSNDEAGGERAAEHLHACGHRKFFIIAGPGEHRSHSLRLAGFRKRLESLGVCSGQDGFTVAQSSESSFDSGRKLMEEHYAAFLEGGYSALFSTNDMLALGAMKVLMERGVRIPEEVSVMGYDNTEVAGMYHPSLTTVSVDASGGWDMLWYWKHVGPRRIIEFVLLTVFAVFFAGPLVNLLVLAFSEKWNYPDILPQVLGFKWWEFVLAKDDIVSSISLSFLIATLVTLLSIVVCIPAAYAFARLQFPLKRMFLFSFLLTHAFPKMGLYVSIAVLFYRIGLMNTLLGVVLIHMINVLMFMTWIPTSAFRNVHRAQEESARDVGASPFKVFRSITLPMAMPGIMVASIFTFLNSLDEAQGTFLVGIPDYKTMPIVMYSIISDFPSSAGAVFSIILTLPTIILLVAAQRLVSADVLASGFQMK</sequence>
<dbReference type="Gene3D" id="3.20.20.190">
    <property type="entry name" value="Phosphatidylinositol (PI) phosphodiesterase"/>
    <property type="match status" value="1"/>
</dbReference>
<dbReference type="GO" id="GO:0000976">
    <property type="term" value="F:transcription cis-regulatory region binding"/>
    <property type="evidence" value="ECO:0007669"/>
    <property type="project" value="TreeGrafter"/>
</dbReference>
<feature type="transmembrane region" description="Helical" evidence="8">
    <location>
        <begin position="1093"/>
        <end position="1116"/>
    </location>
</feature>
<dbReference type="NCBIfam" id="NF038032">
    <property type="entry name" value="CehA_McbA_metalo"/>
    <property type="match status" value="1"/>
</dbReference>
<dbReference type="InterPro" id="IPR000843">
    <property type="entry name" value="HTH_LacI"/>
</dbReference>
<protein>
    <recommendedName>
        <fullName evidence="14">Polymerase/histidinol phosphatase N-terminal domain-containing protein</fullName>
    </recommendedName>
</protein>
<evidence type="ECO:0000256" key="7">
    <source>
        <dbReference type="ARBA" id="ARBA00023163"/>
    </source>
</evidence>
<dbReference type="Gene3D" id="1.10.260.40">
    <property type="entry name" value="lambda repressor-like DNA-binding domains"/>
    <property type="match status" value="1"/>
</dbReference>
<dbReference type="InterPro" id="IPR046335">
    <property type="entry name" value="LacI/GalR-like_sensor"/>
</dbReference>
<feature type="transmembrane region" description="Helical" evidence="8">
    <location>
        <begin position="1062"/>
        <end position="1087"/>
    </location>
</feature>
<dbReference type="InterPro" id="IPR004013">
    <property type="entry name" value="PHP_dom"/>
</dbReference>
<keyword evidence="7" id="KW-0804">Transcription</keyword>
<dbReference type="CDD" id="cd01392">
    <property type="entry name" value="HTH_LacI"/>
    <property type="match status" value="1"/>
</dbReference>
<dbReference type="InterPro" id="IPR028082">
    <property type="entry name" value="Peripla_BP_I"/>
</dbReference>
<dbReference type="SUPFAM" id="SSF89550">
    <property type="entry name" value="PHP domain-like"/>
    <property type="match status" value="1"/>
</dbReference>
<feature type="domain" description="GP-PDE" evidence="11">
    <location>
        <begin position="431"/>
        <end position="663"/>
    </location>
</feature>
<organism evidence="12 13">
    <name type="scientific">Phytophthora kernoviae 00238/432</name>
    <dbReference type="NCBI Taxonomy" id="1284355"/>
    <lineage>
        <taxon>Eukaryota</taxon>
        <taxon>Sar</taxon>
        <taxon>Stramenopiles</taxon>
        <taxon>Oomycota</taxon>
        <taxon>Peronosporomycetes</taxon>
        <taxon>Peronosporales</taxon>
        <taxon>Peronosporaceae</taxon>
        <taxon>Phytophthora</taxon>
    </lineage>
</organism>
<dbReference type="Pfam" id="PF02811">
    <property type="entry name" value="PHP"/>
    <property type="match status" value="1"/>
</dbReference>
<dbReference type="Pfam" id="PF00356">
    <property type="entry name" value="LacI"/>
    <property type="match status" value="1"/>
</dbReference>
<evidence type="ECO:0000256" key="3">
    <source>
        <dbReference type="ARBA" id="ARBA00022989"/>
    </source>
</evidence>
<feature type="domain" description="ABC transmembrane type-1" evidence="9">
    <location>
        <begin position="1025"/>
        <end position="1213"/>
    </location>
</feature>
<proteinExistence type="predicted"/>
<dbReference type="AlphaFoldDB" id="A0A8J4SXP6"/>
<feature type="transmembrane region" description="Helical" evidence="8">
    <location>
        <begin position="1137"/>
        <end position="1159"/>
    </location>
</feature>
<dbReference type="SUPFAM" id="SSF51695">
    <property type="entry name" value="PLC-like phosphodiesterases"/>
    <property type="match status" value="1"/>
</dbReference>
<dbReference type="SUPFAM" id="SSF161098">
    <property type="entry name" value="MetI-like"/>
    <property type="match status" value="1"/>
</dbReference>
<dbReference type="SUPFAM" id="SSF47413">
    <property type="entry name" value="lambda repressor-like DNA-binding domains"/>
    <property type="match status" value="1"/>
</dbReference>
<dbReference type="Gene3D" id="1.10.3720.10">
    <property type="entry name" value="MetI-like"/>
    <property type="match status" value="1"/>
</dbReference>
<feature type="transmembrane region" description="Helical" evidence="8">
    <location>
        <begin position="1193"/>
        <end position="1213"/>
    </location>
</feature>
<dbReference type="InterPro" id="IPR016195">
    <property type="entry name" value="Pol/histidinol_Pase-like"/>
</dbReference>
<accession>A0A8J4SXP6</accession>
<feature type="domain" description="HTH lacI-type" evidence="10">
    <location>
        <begin position="661"/>
        <end position="708"/>
    </location>
</feature>
<dbReference type="SMART" id="SM00481">
    <property type="entry name" value="POLIIIAc"/>
    <property type="match status" value="1"/>
</dbReference>
<keyword evidence="3 8" id="KW-1133">Transmembrane helix</keyword>
<dbReference type="InterPro" id="IPR017946">
    <property type="entry name" value="PLC-like_Pdiesterase_TIM-brl"/>
</dbReference>
<dbReference type="InterPro" id="IPR030395">
    <property type="entry name" value="GP_PDE_dom"/>
</dbReference>
<dbReference type="SUPFAM" id="SSF53822">
    <property type="entry name" value="Periplasmic binding protein-like I"/>
    <property type="match status" value="1"/>
</dbReference>
<dbReference type="GO" id="GO:0008081">
    <property type="term" value="F:phosphoric diester hydrolase activity"/>
    <property type="evidence" value="ECO:0007669"/>
    <property type="project" value="InterPro"/>
</dbReference>
<feature type="transmembrane region" description="Helical" evidence="8">
    <location>
        <begin position="971"/>
        <end position="993"/>
    </location>
</feature>
<dbReference type="PROSITE" id="PS50932">
    <property type="entry name" value="HTH_LACI_2"/>
    <property type="match status" value="1"/>
</dbReference>
<dbReference type="GO" id="GO:0016020">
    <property type="term" value="C:membrane"/>
    <property type="evidence" value="ECO:0007669"/>
    <property type="project" value="UniProtKB-SubCell"/>
</dbReference>
<keyword evidence="2 8" id="KW-0812">Transmembrane</keyword>
<dbReference type="CDD" id="cd06261">
    <property type="entry name" value="TM_PBP2"/>
    <property type="match status" value="1"/>
</dbReference>
<dbReference type="Pfam" id="PF03009">
    <property type="entry name" value="GDPD"/>
    <property type="match status" value="1"/>
</dbReference>
<dbReference type="CDD" id="cd08556">
    <property type="entry name" value="GDPD"/>
    <property type="match status" value="1"/>
</dbReference>
<name>A0A8J4SXP6_9STRA</name>
<dbReference type="InterPro" id="IPR035906">
    <property type="entry name" value="MetI-like_sf"/>
</dbReference>
<keyword evidence="5" id="KW-0238">DNA-binding</keyword>
<evidence type="ECO:0000259" key="9">
    <source>
        <dbReference type="PROSITE" id="PS50928"/>
    </source>
</evidence>
<dbReference type="GO" id="GO:0006629">
    <property type="term" value="P:lipid metabolic process"/>
    <property type="evidence" value="ECO:0007669"/>
    <property type="project" value="InterPro"/>
</dbReference>
<feature type="transmembrane region" description="Helical" evidence="8">
    <location>
        <begin position="1021"/>
        <end position="1050"/>
    </location>
</feature>
<dbReference type="Gene3D" id="3.20.20.140">
    <property type="entry name" value="Metal-dependent hydrolases"/>
    <property type="match status" value="1"/>
</dbReference>
<evidence type="ECO:0000256" key="5">
    <source>
        <dbReference type="ARBA" id="ARBA00023125"/>
    </source>
</evidence>
<keyword evidence="4" id="KW-0805">Transcription regulation</keyword>
<dbReference type="SMART" id="SM00354">
    <property type="entry name" value="HTH_LACI"/>
    <property type="match status" value="1"/>
</dbReference>
<evidence type="ECO:0000256" key="6">
    <source>
        <dbReference type="ARBA" id="ARBA00023136"/>
    </source>
</evidence>
<comment type="caution">
    <text evidence="12">The sequence shown here is derived from an EMBL/GenBank/DDBJ whole genome shotgun (WGS) entry which is preliminary data.</text>
</comment>
<dbReference type="Pfam" id="PF00528">
    <property type="entry name" value="BPD_transp_1"/>
    <property type="match status" value="1"/>
</dbReference>